<evidence type="ECO:0000313" key="2">
    <source>
        <dbReference type="Proteomes" id="UP000234857"/>
    </source>
</evidence>
<accession>A0A2N5ZLP2</accession>
<gene>
    <name evidence="1" type="ORF">C0601_01320</name>
</gene>
<sequence>MKKYRVVIPYKENKSSNENFKVDFEIIASSKEMAVEKALKKFYGFLEYNLASWVRTPIKKNIQVEFLEDVEDVDPWSYL</sequence>
<evidence type="ECO:0000313" key="1">
    <source>
        <dbReference type="EMBL" id="PLX19523.1"/>
    </source>
</evidence>
<organism evidence="1 2">
    <name type="scientific">Muiribacterium halophilum</name>
    <dbReference type="NCBI Taxonomy" id="2053465"/>
    <lineage>
        <taxon>Bacteria</taxon>
        <taxon>Candidatus Muiribacteriota</taxon>
        <taxon>Candidatus Muiribacteriia</taxon>
        <taxon>Candidatus Muiribacteriales</taxon>
        <taxon>Candidatus Muiribacteriaceae</taxon>
        <taxon>Candidatus Muiribacterium</taxon>
    </lineage>
</organism>
<protein>
    <submittedName>
        <fullName evidence="1">Uncharacterized protein</fullName>
    </submittedName>
</protein>
<dbReference type="Proteomes" id="UP000234857">
    <property type="component" value="Unassembled WGS sequence"/>
</dbReference>
<dbReference type="AlphaFoldDB" id="A0A2N5ZLP2"/>
<reference evidence="1 2" key="1">
    <citation type="submission" date="2017-11" db="EMBL/GenBank/DDBJ databases">
        <title>Genome-resolved metagenomics identifies genetic mobility, metabolic interactions, and unexpected diversity in perchlorate-reducing communities.</title>
        <authorList>
            <person name="Barnum T.P."/>
            <person name="Figueroa I.A."/>
            <person name="Carlstrom C.I."/>
            <person name="Lucas L.N."/>
            <person name="Engelbrektson A.L."/>
            <person name="Coates J.D."/>
        </authorList>
    </citation>
    <scope>NUCLEOTIDE SEQUENCE [LARGE SCALE GENOMIC DNA]</scope>
    <source>
        <strain evidence="1">BM706</strain>
    </source>
</reference>
<proteinExistence type="predicted"/>
<dbReference type="EMBL" id="PKTG01000025">
    <property type="protein sequence ID" value="PLX19523.1"/>
    <property type="molecule type" value="Genomic_DNA"/>
</dbReference>
<name>A0A2N5ZLP2_MUIH1</name>
<comment type="caution">
    <text evidence="1">The sequence shown here is derived from an EMBL/GenBank/DDBJ whole genome shotgun (WGS) entry which is preliminary data.</text>
</comment>